<gene>
    <name evidence="1" type="ORF">Adt_33410</name>
</gene>
<accession>A0ABD1QZR1</accession>
<dbReference type="AlphaFoldDB" id="A0ABD1QZR1"/>
<evidence type="ECO:0000313" key="2">
    <source>
        <dbReference type="Proteomes" id="UP001604336"/>
    </source>
</evidence>
<proteinExistence type="predicted"/>
<evidence type="ECO:0000313" key="1">
    <source>
        <dbReference type="EMBL" id="KAL2480444.1"/>
    </source>
</evidence>
<sequence length="190" mass="20505">MITKNSQKDVTTSRNSRTYWISGMYPTKEGDRAKKGFQPPFLPLPRSPEITSSTGKCCIQRYCSAAHCIAFAEPLQWQLQHPKGGATTARKAPHQQPWGDAALCEAAAPISVVPLPLRVACCGSALHAQVAAEAPIGATTVPCRCVSPVAAAPKASFRCASRDGSTHWCCYFSEDGTIPEKSFFSIYLQT</sequence>
<keyword evidence="2" id="KW-1185">Reference proteome</keyword>
<dbReference type="EMBL" id="JBFOLK010000010">
    <property type="protein sequence ID" value="KAL2480444.1"/>
    <property type="molecule type" value="Genomic_DNA"/>
</dbReference>
<name>A0ABD1QZR1_9LAMI</name>
<reference evidence="2" key="1">
    <citation type="submission" date="2024-07" db="EMBL/GenBank/DDBJ databases">
        <title>Two chromosome-level genome assemblies of Korean endemic species Abeliophyllum distichum and Forsythia ovata (Oleaceae).</title>
        <authorList>
            <person name="Jang H."/>
        </authorList>
    </citation>
    <scope>NUCLEOTIDE SEQUENCE [LARGE SCALE GENOMIC DNA]</scope>
</reference>
<organism evidence="1 2">
    <name type="scientific">Abeliophyllum distichum</name>
    <dbReference type="NCBI Taxonomy" id="126358"/>
    <lineage>
        <taxon>Eukaryota</taxon>
        <taxon>Viridiplantae</taxon>
        <taxon>Streptophyta</taxon>
        <taxon>Embryophyta</taxon>
        <taxon>Tracheophyta</taxon>
        <taxon>Spermatophyta</taxon>
        <taxon>Magnoliopsida</taxon>
        <taxon>eudicotyledons</taxon>
        <taxon>Gunneridae</taxon>
        <taxon>Pentapetalae</taxon>
        <taxon>asterids</taxon>
        <taxon>lamiids</taxon>
        <taxon>Lamiales</taxon>
        <taxon>Oleaceae</taxon>
        <taxon>Forsythieae</taxon>
        <taxon>Abeliophyllum</taxon>
    </lineage>
</organism>
<protein>
    <submittedName>
        <fullName evidence="1">Uncharacterized protein</fullName>
    </submittedName>
</protein>
<comment type="caution">
    <text evidence="1">The sequence shown here is derived from an EMBL/GenBank/DDBJ whole genome shotgun (WGS) entry which is preliminary data.</text>
</comment>
<dbReference type="Proteomes" id="UP001604336">
    <property type="component" value="Unassembled WGS sequence"/>
</dbReference>